<feature type="chain" id="PRO_5013175694" description="BD-FAE-like domain-containing protein" evidence="2">
    <location>
        <begin position="16"/>
        <end position="299"/>
    </location>
</feature>
<feature type="signal peptide" evidence="2">
    <location>
        <begin position="1"/>
        <end position="15"/>
    </location>
</feature>
<keyword evidence="1" id="KW-0378">Hydrolase</keyword>
<dbReference type="InterPro" id="IPR049492">
    <property type="entry name" value="BD-FAE-like_dom"/>
</dbReference>
<feature type="domain" description="BD-FAE-like" evidence="3">
    <location>
        <begin position="65"/>
        <end position="247"/>
    </location>
</feature>
<evidence type="ECO:0000259" key="3">
    <source>
        <dbReference type="Pfam" id="PF20434"/>
    </source>
</evidence>
<accession>A0A0F3L0R4</accession>
<evidence type="ECO:0000256" key="2">
    <source>
        <dbReference type="SAM" id="SignalP"/>
    </source>
</evidence>
<dbReference type="InterPro" id="IPR029058">
    <property type="entry name" value="AB_hydrolase_fold"/>
</dbReference>
<dbReference type="PATRIC" id="fig|345309.4.peg.2344"/>
<reference evidence="4 5" key="1">
    <citation type="submission" date="2015-03" db="EMBL/GenBank/DDBJ databases">
        <title>Draft genome sequence of Luteibacter yeojuensis strain SU11.</title>
        <authorList>
            <person name="Sulaiman J."/>
            <person name="Priya K."/>
            <person name="Chan K.-G."/>
        </authorList>
    </citation>
    <scope>NUCLEOTIDE SEQUENCE [LARGE SCALE GENOMIC DNA]</scope>
    <source>
        <strain evidence="4 5">SU11</strain>
    </source>
</reference>
<dbReference type="Pfam" id="PF20434">
    <property type="entry name" value="BD-FAE"/>
    <property type="match status" value="1"/>
</dbReference>
<evidence type="ECO:0000256" key="1">
    <source>
        <dbReference type="ARBA" id="ARBA00022801"/>
    </source>
</evidence>
<dbReference type="EMBL" id="JZRB01000003">
    <property type="protein sequence ID" value="KJV37105.1"/>
    <property type="molecule type" value="Genomic_DNA"/>
</dbReference>
<dbReference type="SUPFAM" id="SSF53474">
    <property type="entry name" value="alpha/beta-Hydrolases"/>
    <property type="match status" value="1"/>
</dbReference>
<comment type="caution">
    <text evidence="4">The sequence shown here is derived from an EMBL/GenBank/DDBJ whole genome shotgun (WGS) entry which is preliminary data.</text>
</comment>
<protein>
    <recommendedName>
        <fullName evidence="3">BD-FAE-like domain-containing protein</fullName>
    </recommendedName>
</protein>
<evidence type="ECO:0000313" key="5">
    <source>
        <dbReference type="Proteomes" id="UP000033651"/>
    </source>
</evidence>
<keyword evidence="5" id="KW-1185">Reference proteome</keyword>
<organism evidence="4 5">
    <name type="scientific">Luteibacter yeojuensis</name>
    <dbReference type="NCBI Taxonomy" id="345309"/>
    <lineage>
        <taxon>Bacteria</taxon>
        <taxon>Pseudomonadati</taxon>
        <taxon>Pseudomonadota</taxon>
        <taxon>Gammaproteobacteria</taxon>
        <taxon>Lysobacterales</taxon>
        <taxon>Rhodanobacteraceae</taxon>
        <taxon>Luteibacter</taxon>
    </lineage>
</organism>
<dbReference type="Proteomes" id="UP000033651">
    <property type="component" value="Unassembled WGS sequence"/>
</dbReference>
<dbReference type="GO" id="GO:0016787">
    <property type="term" value="F:hydrolase activity"/>
    <property type="evidence" value="ECO:0007669"/>
    <property type="project" value="UniProtKB-KW"/>
</dbReference>
<dbReference type="PANTHER" id="PTHR48081">
    <property type="entry name" value="AB HYDROLASE SUPERFAMILY PROTEIN C4A8.06C"/>
    <property type="match status" value="1"/>
</dbReference>
<evidence type="ECO:0000313" key="4">
    <source>
        <dbReference type="EMBL" id="KJV37105.1"/>
    </source>
</evidence>
<dbReference type="PANTHER" id="PTHR48081:SF6">
    <property type="entry name" value="PEPTIDASE S9 PROLYL OLIGOPEPTIDASE CATALYTIC DOMAIN-CONTAINING PROTEIN"/>
    <property type="match status" value="1"/>
</dbReference>
<dbReference type="AlphaFoldDB" id="A0A0F3L0R4"/>
<dbReference type="Gene3D" id="3.40.50.1820">
    <property type="entry name" value="alpha/beta hydrolase"/>
    <property type="match status" value="1"/>
</dbReference>
<dbReference type="InterPro" id="IPR050300">
    <property type="entry name" value="GDXG_lipolytic_enzyme"/>
</dbReference>
<proteinExistence type="predicted"/>
<gene>
    <name evidence="4" type="ORF">VI08_02420</name>
</gene>
<name>A0A0F3L0R4_9GAMM</name>
<sequence length="299" mass="31587">MLALSALVAAACAHAQDPTPVGDPMLHLGQVPLYSGTPPGAKGSAIEDIPSLSVFPPFGTPNGTAVIVAPGGSYLGLAGDLEGREVADWFASRGVTAFVLRYRLGGRYPMPTPLMDAQRAVQYVRAHAKAYGVATDKVGYIGFSAGGHLGGVLETADGPVPGGPDDATARQSPRPDFVILGYPAFSMFDSAQKGLAYCKALEIPASTCTPAYLERYQPIRHITARTPPTFIYHTADDETIPVEGSVAYFLALKRAGVPSELHVYEKGVHGTGLAADKRALRTWPDLLEQWLIGGGFLPR</sequence>
<keyword evidence="2" id="KW-0732">Signal</keyword>